<comment type="caution">
    <text evidence="1">The sequence shown here is derived from an EMBL/GenBank/DDBJ whole genome shotgun (WGS) entry which is preliminary data.</text>
</comment>
<organism evidence="1 2">
    <name type="scientific">Caerostris extrusa</name>
    <name type="common">Bark spider</name>
    <name type="synonym">Caerostris bankana</name>
    <dbReference type="NCBI Taxonomy" id="172846"/>
    <lineage>
        <taxon>Eukaryota</taxon>
        <taxon>Metazoa</taxon>
        <taxon>Ecdysozoa</taxon>
        <taxon>Arthropoda</taxon>
        <taxon>Chelicerata</taxon>
        <taxon>Arachnida</taxon>
        <taxon>Araneae</taxon>
        <taxon>Araneomorphae</taxon>
        <taxon>Entelegynae</taxon>
        <taxon>Araneoidea</taxon>
        <taxon>Araneidae</taxon>
        <taxon>Caerostris</taxon>
    </lineage>
</organism>
<dbReference type="AlphaFoldDB" id="A0AAV4XZ32"/>
<dbReference type="Proteomes" id="UP001054945">
    <property type="component" value="Unassembled WGS sequence"/>
</dbReference>
<name>A0AAV4XZ32_CAEEX</name>
<reference evidence="1 2" key="1">
    <citation type="submission" date="2021-06" db="EMBL/GenBank/DDBJ databases">
        <title>Caerostris extrusa draft genome.</title>
        <authorList>
            <person name="Kono N."/>
            <person name="Arakawa K."/>
        </authorList>
    </citation>
    <scope>NUCLEOTIDE SEQUENCE [LARGE SCALE GENOMIC DNA]</scope>
</reference>
<protein>
    <submittedName>
        <fullName evidence="1">Uncharacterized protein</fullName>
    </submittedName>
</protein>
<keyword evidence="2" id="KW-1185">Reference proteome</keyword>
<dbReference type="EMBL" id="BPLR01018406">
    <property type="protein sequence ID" value="GIY99284.1"/>
    <property type="molecule type" value="Genomic_DNA"/>
</dbReference>
<proteinExistence type="predicted"/>
<accession>A0AAV4XZ32</accession>
<gene>
    <name evidence="1" type="ORF">CEXT_491051</name>
</gene>
<evidence type="ECO:0000313" key="1">
    <source>
        <dbReference type="EMBL" id="GIY99284.1"/>
    </source>
</evidence>
<evidence type="ECO:0000313" key="2">
    <source>
        <dbReference type="Proteomes" id="UP001054945"/>
    </source>
</evidence>
<sequence length="79" mass="8613">MSCGGLLEAIGYGNGEEHIVWNLAILWDMGYFGTLSPGETHSVRVGRGRGGKYMAASSLADRRKKLPEYLGETIDKARP</sequence>